<accession>A0ABQ9D1C3</accession>
<protein>
    <submittedName>
        <fullName evidence="1">Uncharacterized protein</fullName>
    </submittedName>
</protein>
<comment type="caution">
    <text evidence="1">The sequence shown here is derived from an EMBL/GenBank/DDBJ whole genome shotgun (WGS) entry which is preliminary data.</text>
</comment>
<reference evidence="1" key="1">
    <citation type="submission" date="2019-10" db="EMBL/GenBank/DDBJ databases">
        <authorList>
            <person name="Soares A.E.R."/>
            <person name="Aleixo A."/>
            <person name="Schneider P."/>
            <person name="Miyaki C.Y."/>
            <person name="Schneider M.P."/>
            <person name="Mello C."/>
            <person name="Vasconcelos A.T.R."/>
        </authorList>
    </citation>
    <scope>NUCLEOTIDE SEQUENCE</scope>
    <source>
        <tissue evidence="1">Muscle</tissue>
    </source>
</reference>
<sequence>MGSGIFGKEKWKFWEGKWNFGEGKWNFWEGEKWNFPKKIGEEQREFLDVPGSKCGKSWNSVGKILDLEAEEGLNSRISRISWSWEDAQGTGAIDGFGIGEKTRNETPEKHQKFRIYGWKKPSGIPFPVAGKGFVIPGFPWIEDKVRIFLEFLDFSMFSQSRKGLSQGLELLEAGIGLFPSGKLGGKGKKIRIFGAFFPPDPMEFLEFPM</sequence>
<name>A0ABQ9D1C3_9PASS</name>
<gene>
    <name evidence="1" type="ORF">WISP_111424</name>
</gene>
<proteinExistence type="predicted"/>
<organism evidence="1 2">
    <name type="scientific">Willisornis vidua</name>
    <name type="common">Xingu scale-backed antbird</name>
    <dbReference type="NCBI Taxonomy" id="1566151"/>
    <lineage>
        <taxon>Eukaryota</taxon>
        <taxon>Metazoa</taxon>
        <taxon>Chordata</taxon>
        <taxon>Craniata</taxon>
        <taxon>Vertebrata</taxon>
        <taxon>Euteleostomi</taxon>
        <taxon>Archelosauria</taxon>
        <taxon>Archosauria</taxon>
        <taxon>Dinosauria</taxon>
        <taxon>Saurischia</taxon>
        <taxon>Theropoda</taxon>
        <taxon>Coelurosauria</taxon>
        <taxon>Aves</taxon>
        <taxon>Neognathae</taxon>
        <taxon>Neoaves</taxon>
        <taxon>Telluraves</taxon>
        <taxon>Australaves</taxon>
        <taxon>Passeriformes</taxon>
        <taxon>Thamnophilidae</taxon>
        <taxon>Willisornis</taxon>
    </lineage>
</organism>
<evidence type="ECO:0000313" key="1">
    <source>
        <dbReference type="EMBL" id="KAJ7409968.1"/>
    </source>
</evidence>
<evidence type="ECO:0000313" key="2">
    <source>
        <dbReference type="Proteomes" id="UP001145742"/>
    </source>
</evidence>
<keyword evidence="2" id="KW-1185">Reference proteome</keyword>
<dbReference type="Proteomes" id="UP001145742">
    <property type="component" value="Unassembled WGS sequence"/>
</dbReference>
<dbReference type="EMBL" id="WHWB01034438">
    <property type="protein sequence ID" value="KAJ7409968.1"/>
    <property type="molecule type" value="Genomic_DNA"/>
</dbReference>